<dbReference type="PANTHER" id="PTHR44019">
    <property type="entry name" value="WD REPEAT-CONTAINING PROTEIN 55"/>
    <property type="match status" value="1"/>
</dbReference>
<evidence type="ECO:0000256" key="2">
    <source>
        <dbReference type="ARBA" id="ARBA00004120"/>
    </source>
</evidence>
<sequence length="438" mass="49363">MASATEDPVLERYFKGHKAALTSLDFSSNGKQLATASWDTFLMLWNFKPHARAYRYVGHKDVVTSVQFSPHGNLLASASRDRTVRLWIPDKRGKFSEFKAHTAPVRSVDFSADGQFLATASEDKSIKVWNMYRQRFLYSLYRHTHWVRCAKFSPDGRLIVSCSEDKTIKIWDTTNKQCVNNFSDFIHSSGVNCISFHPSGNYLITASSDGTLKILDLLEGRLIYTLQGHTGPVFTVSFSKGGELFASGGADTQVLLWRTNFDELHCKGLNKRNLKRLHFDSPPHLLDVYPRTPHPHEEKVETVEINPKLEVIDLQISTPPVVDILSFDSTTTTETSGRTLPDKGEEVCGYFLNPSLLSPECSPTTTKKKTEDMSDLPSESQRSIPLAVTDALEHIMEQLNVLTQTVSILEQRLTLTEDKLKDCLENQQKLFSAVQQKS</sequence>
<comment type="similarity">
    <text evidence="11">Belongs to the WD repeat POC1 family.</text>
</comment>
<dbReference type="InterPro" id="IPR050505">
    <property type="entry name" value="WDR55/POC1"/>
</dbReference>
<dbReference type="GO" id="GO:0036064">
    <property type="term" value="C:ciliary basal body"/>
    <property type="evidence" value="ECO:0007669"/>
    <property type="project" value="Ensembl"/>
</dbReference>
<evidence type="ECO:0000256" key="11">
    <source>
        <dbReference type="ARBA" id="ARBA00037984"/>
    </source>
</evidence>
<dbReference type="AlphaFoldDB" id="A0A2K5RJ13"/>
<dbReference type="STRING" id="9516.ENSCCAP00000028118"/>
<feature type="repeat" description="WD" evidence="16">
    <location>
        <begin position="56"/>
        <end position="87"/>
    </location>
</feature>
<evidence type="ECO:0000256" key="17">
    <source>
        <dbReference type="SAM" id="MobiDB-lite"/>
    </source>
</evidence>
<evidence type="ECO:0000256" key="7">
    <source>
        <dbReference type="ARBA" id="ARBA00022737"/>
    </source>
</evidence>
<organism evidence="18 19">
    <name type="scientific">Cebus imitator</name>
    <name type="common">Panamanian white-faced capuchin</name>
    <name type="synonym">Cebus capucinus imitator</name>
    <dbReference type="NCBI Taxonomy" id="2715852"/>
    <lineage>
        <taxon>Eukaryota</taxon>
        <taxon>Metazoa</taxon>
        <taxon>Chordata</taxon>
        <taxon>Craniata</taxon>
        <taxon>Vertebrata</taxon>
        <taxon>Euteleostomi</taxon>
        <taxon>Mammalia</taxon>
        <taxon>Eutheria</taxon>
        <taxon>Euarchontoglires</taxon>
        <taxon>Primates</taxon>
        <taxon>Haplorrhini</taxon>
        <taxon>Platyrrhini</taxon>
        <taxon>Cebidae</taxon>
        <taxon>Cebinae</taxon>
        <taxon>Cebus</taxon>
    </lineage>
</organism>
<reference evidence="18" key="2">
    <citation type="submission" date="2025-09" db="UniProtKB">
        <authorList>
            <consortium name="Ensembl"/>
        </authorList>
    </citation>
    <scope>IDENTIFICATION</scope>
</reference>
<dbReference type="PRINTS" id="PR00320">
    <property type="entry name" value="GPROTEINBRPT"/>
</dbReference>
<dbReference type="PANTHER" id="PTHR44019:SF1">
    <property type="entry name" value="POC1 CENTRIOLAR PROTEIN HOMOLOG B"/>
    <property type="match status" value="1"/>
</dbReference>
<dbReference type="Pfam" id="PF00400">
    <property type="entry name" value="WD40"/>
    <property type="match status" value="6"/>
</dbReference>
<evidence type="ECO:0000256" key="14">
    <source>
        <dbReference type="ARBA" id="ARBA00065203"/>
    </source>
</evidence>
<evidence type="ECO:0000256" key="13">
    <source>
        <dbReference type="ARBA" id="ARBA00059354"/>
    </source>
</evidence>
<evidence type="ECO:0000256" key="15">
    <source>
        <dbReference type="ARBA" id="ARBA00080000"/>
    </source>
</evidence>
<feature type="repeat" description="WD" evidence="16">
    <location>
        <begin position="226"/>
        <end position="257"/>
    </location>
</feature>
<evidence type="ECO:0000256" key="9">
    <source>
        <dbReference type="ARBA" id="ARBA00023212"/>
    </source>
</evidence>
<comment type="subcellular location">
    <subcellularLocation>
        <location evidence="2">Cytoplasm</location>
        <location evidence="2">Cytoskeleton</location>
        <location evidence="2">Cilium basal body</location>
    </subcellularLocation>
    <subcellularLocation>
        <location evidence="1">Cytoplasm</location>
        <location evidence="1">Cytoskeleton</location>
        <location evidence="1">Microtubule organizing center</location>
        <location evidence="1">Centrosome</location>
        <location evidence="1">Centriole</location>
    </subcellularLocation>
    <subcellularLocation>
        <location evidence="3">Cytoplasm</location>
        <location evidence="3">Cytoskeleton</location>
        <location evidence="3">Spindle pole</location>
    </subcellularLocation>
</comment>
<feature type="repeat" description="WD" evidence="16">
    <location>
        <begin position="14"/>
        <end position="55"/>
    </location>
</feature>
<dbReference type="GO" id="GO:0000922">
    <property type="term" value="C:spindle pole"/>
    <property type="evidence" value="ECO:0007669"/>
    <property type="project" value="UniProtKB-SubCell"/>
</dbReference>
<evidence type="ECO:0000256" key="6">
    <source>
        <dbReference type="ARBA" id="ARBA00022574"/>
    </source>
</evidence>
<dbReference type="GO" id="GO:0008283">
    <property type="term" value="P:cell population proliferation"/>
    <property type="evidence" value="ECO:0007669"/>
    <property type="project" value="Ensembl"/>
</dbReference>
<proteinExistence type="inferred from homology"/>
<dbReference type="PROSITE" id="PS50082">
    <property type="entry name" value="WD_REPEATS_2"/>
    <property type="match status" value="6"/>
</dbReference>
<dbReference type="CDD" id="cd00200">
    <property type="entry name" value="WD40"/>
    <property type="match status" value="1"/>
</dbReference>
<comment type="function">
    <text evidence="13">Plays an important role in centriole assembly and/or stability and ciliogenesis. Involved in early steps of centriole duplication, as well as in the later steps of centriole length control. Acts in concert with POC1A to ensure centriole integrity and proper mitotic spindle formation. Required for primary cilia formation, ciliary length and also cell proliferation. Required for retinal integrity. Acts as a positive regulator of centriole elongation.</text>
</comment>
<dbReference type="GO" id="GO:0007099">
    <property type="term" value="P:centriole replication"/>
    <property type="evidence" value="ECO:0007669"/>
    <property type="project" value="Ensembl"/>
</dbReference>
<evidence type="ECO:0000313" key="18">
    <source>
        <dbReference type="Ensembl" id="ENSCCAP00000028118.1"/>
    </source>
</evidence>
<dbReference type="GeneTree" id="ENSGT00940000160413"/>
<dbReference type="GO" id="GO:0060271">
    <property type="term" value="P:cilium assembly"/>
    <property type="evidence" value="ECO:0007669"/>
    <property type="project" value="Ensembl"/>
</dbReference>
<dbReference type="InterPro" id="IPR015943">
    <property type="entry name" value="WD40/YVTN_repeat-like_dom_sf"/>
</dbReference>
<dbReference type="InterPro" id="IPR036322">
    <property type="entry name" value="WD40_repeat_dom_sf"/>
</dbReference>
<protein>
    <recommendedName>
        <fullName evidence="12">POC1 centriolar protein homolog B</fullName>
    </recommendedName>
    <alternativeName>
        <fullName evidence="15">WD repeat-containing protein 51B</fullName>
    </alternativeName>
</protein>
<dbReference type="FunFam" id="2.130.10.10:FF:000279">
    <property type="entry name" value="POC1 centriolar protein homolog B"/>
    <property type="match status" value="1"/>
</dbReference>
<evidence type="ECO:0000256" key="4">
    <source>
        <dbReference type="ARBA" id="ARBA00022490"/>
    </source>
</evidence>
<dbReference type="InterPro" id="IPR020472">
    <property type="entry name" value="WD40_PAC1"/>
</dbReference>
<gene>
    <name evidence="18" type="primary">POC1B</name>
</gene>
<dbReference type="SUPFAM" id="SSF50978">
    <property type="entry name" value="WD40 repeat-like"/>
    <property type="match status" value="1"/>
</dbReference>
<keyword evidence="19" id="KW-1185">Reference proteome</keyword>
<evidence type="ECO:0000256" key="12">
    <source>
        <dbReference type="ARBA" id="ARBA00039724"/>
    </source>
</evidence>
<feature type="region of interest" description="Disordered" evidence="17">
    <location>
        <begin position="361"/>
        <end position="381"/>
    </location>
</feature>
<keyword evidence="6 16" id="KW-0853">WD repeat</keyword>
<keyword evidence="5" id="KW-0597">Phosphoprotein</keyword>
<dbReference type="Ensembl" id="ENSCCAT00000045748.1">
    <property type="protein sequence ID" value="ENSCCAP00000028118.1"/>
    <property type="gene ID" value="ENSCCAG00000031961.1"/>
</dbReference>
<dbReference type="PROSITE" id="PS50294">
    <property type="entry name" value="WD_REPEATS_REGION"/>
    <property type="match status" value="6"/>
</dbReference>
<dbReference type="GO" id="GO:0005813">
    <property type="term" value="C:centrosome"/>
    <property type="evidence" value="ECO:0007669"/>
    <property type="project" value="Ensembl"/>
</dbReference>
<dbReference type="FunFam" id="2.130.10.10:FF:000235">
    <property type="entry name" value="POC1 centriolar protein homolog B"/>
    <property type="match status" value="1"/>
</dbReference>
<dbReference type="GO" id="GO:0005814">
    <property type="term" value="C:centriole"/>
    <property type="evidence" value="ECO:0007669"/>
    <property type="project" value="UniProtKB-SubCell"/>
</dbReference>
<dbReference type="Proteomes" id="UP000233040">
    <property type="component" value="Unassembled WGS sequence"/>
</dbReference>
<dbReference type="Gene3D" id="2.130.10.10">
    <property type="entry name" value="YVTN repeat-like/Quinoprotein amine dehydrogenase"/>
    <property type="match status" value="2"/>
</dbReference>
<evidence type="ECO:0000256" key="1">
    <source>
        <dbReference type="ARBA" id="ARBA00004114"/>
    </source>
</evidence>
<dbReference type="GO" id="GO:0001895">
    <property type="term" value="P:retina homeostasis"/>
    <property type="evidence" value="ECO:0007669"/>
    <property type="project" value="Ensembl"/>
</dbReference>
<dbReference type="InterPro" id="IPR001680">
    <property type="entry name" value="WD40_rpt"/>
</dbReference>
<keyword evidence="9" id="KW-0206">Cytoskeleton</keyword>
<keyword evidence="8" id="KW-0175">Coiled coil</keyword>
<evidence type="ECO:0000256" key="10">
    <source>
        <dbReference type="ARBA" id="ARBA00023273"/>
    </source>
</evidence>
<name>A0A2K5RJ13_CEBIM</name>
<keyword evidence="7" id="KW-0677">Repeat</keyword>
<feature type="repeat" description="WD" evidence="16">
    <location>
        <begin position="98"/>
        <end position="139"/>
    </location>
</feature>
<evidence type="ECO:0000256" key="5">
    <source>
        <dbReference type="ARBA" id="ARBA00022553"/>
    </source>
</evidence>
<evidence type="ECO:0000256" key="3">
    <source>
        <dbReference type="ARBA" id="ARBA00004647"/>
    </source>
</evidence>
<evidence type="ECO:0000256" key="16">
    <source>
        <dbReference type="PROSITE-ProRule" id="PRU00221"/>
    </source>
</evidence>
<accession>A0A2K5RJ13</accession>
<evidence type="ECO:0000256" key="8">
    <source>
        <dbReference type="ARBA" id="ARBA00023054"/>
    </source>
</evidence>
<comment type="subunit">
    <text evidence="14">Interacts with POC1A. Interacts with FAM161A. Interacts with CEP44; the interaction is direct and recruits POC1B to centriolar microtubules. Forms a microtubule-associated complex with POC5, CETN2 and FAM161A. Interacts with CCDC15.</text>
</comment>
<evidence type="ECO:0000313" key="19">
    <source>
        <dbReference type="Proteomes" id="UP000233040"/>
    </source>
</evidence>
<keyword evidence="4" id="KW-0963">Cytoplasm</keyword>
<dbReference type="GO" id="GO:1903724">
    <property type="term" value="P:positive regulation of centriole elongation"/>
    <property type="evidence" value="ECO:0007669"/>
    <property type="project" value="Ensembl"/>
</dbReference>
<dbReference type="PROSITE" id="PS00678">
    <property type="entry name" value="WD_REPEATS_1"/>
    <property type="match status" value="2"/>
</dbReference>
<feature type="repeat" description="WD" evidence="16">
    <location>
        <begin position="140"/>
        <end position="181"/>
    </location>
</feature>
<dbReference type="InterPro" id="IPR019775">
    <property type="entry name" value="WD40_repeat_CS"/>
</dbReference>
<reference evidence="18" key="1">
    <citation type="submission" date="2025-08" db="UniProtKB">
        <authorList>
            <consortium name="Ensembl"/>
        </authorList>
    </citation>
    <scope>IDENTIFICATION</scope>
</reference>
<dbReference type="SMART" id="SM00320">
    <property type="entry name" value="WD40"/>
    <property type="match status" value="6"/>
</dbReference>
<keyword evidence="10" id="KW-0966">Cell projection</keyword>
<feature type="repeat" description="WD" evidence="16">
    <location>
        <begin position="187"/>
        <end position="225"/>
    </location>
</feature>
<dbReference type="OMA" id="MIKFHPK"/>